<dbReference type="SUPFAM" id="SSF47336">
    <property type="entry name" value="ACP-like"/>
    <property type="match status" value="1"/>
</dbReference>
<protein>
    <recommendedName>
        <fullName evidence="1">Carrier domain-containing protein</fullName>
    </recommendedName>
</protein>
<dbReference type="EMBL" id="JRNI01000016">
    <property type="protein sequence ID" value="KGF31163.1"/>
    <property type="molecule type" value="Genomic_DNA"/>
</dbReference>
<dbReference type="RefSeq" id="WP_036558417.1">
    <property type="nucleotide sequence ID" value="NZ_JRNI01000016.1"/>
</dbReference>
<organism evidence="2 3">
    <name type="scientific">Oligella urethralis DNF00040</name>
    <dbReference type="NCBI Taxonomy" id="1401065"/>
    <lineage>
        <taxon>Bacteria</taxon>
        <taxon>Pseudomonadati</taxon>
        <taxon>Pseudomonadota</taxon>
        <taxon>Betaproteobacteria</taxon>
        <taxon>Burkholderiales</taxon>
        <taxon>Alcaligenaceae</taxon>
        <taxon>Oligella</taxon>
    </lineage>
</organism>
<comment type="caution">
    <text evidence="2">The sequence shown here is derived from an EMBL/GenBank/DDBJ whole genome shotgun (WGS) entry which is preliminary data.</text>
</comment>
<evidence type="ECO:0000259" key="1">
    <source>
        <dbReference type="PROSITE" id="PS50075"/>
    </source>
</evidence>
<dbReference type="OrthoDB" id="2455700at2"/>
<gene>
    <name evidence="2" type="ORF">HMPREF2130_04215</name>
</gene>
<proteinExistence type="predicted"/>
<accession>A0A095Z913</accession>
<dbReference type="InterPro" id="IPR009081">
    <property type="entry name" value="PP-bd_ACP"/>
</dbReference>
<reference evidence="2 3" key="1">
    <citation type="submission" date="2014-07" db="EMBL/GenBank/DDBJ databases">
        <authorList>
            <person name="McCorrison J."/>
            <person name="Sanka R."/>
            <person name="Torralba M."/>
            <person name="Gillis M."/>
            <person name="Haft D.H."/>
            <person name="Methe B."/>
            <person name="Sutton G."/>
            <person name="Nelson K.E."/>
        </authorList>
    </citation>
    <scope>NUCLEOTIDE SEQUENCE [LARGE SCALE GENOMIC DNA]</scope>
    <source>
        <strain evidence="2 3">DNF00040</strain>
    </source>
</reference>
<dbReference type="Pfam" id="PF00550">
    <property type="entry name" value="PP-binding"/>
    <property type="match status" value="1"/>
</dbReference>
<sequence>MSTLTLEELTQYVQEIMAYENSLDPNENLIIYGLDSIRIMQIATYLKQKGITIEYLELAKAPILNEWWQLIKERI</sequence>
<name>A0A095Z913_9BURK</name>
<dbReference type="PROSITE" id="PS50075">
    <property type="entry name" value="CARRIER"/>
    <property type="match status" value="1"/>
</dbReference>
<dbReference type="InterPro" id="IPR036736">
    <property type="entry name" value="ACP-like_sf"/>
</dbReference>
<dbReference type="eggNOG" id="COG3433">
    <property type="taxonomic scope" value="Bacteria"/>
</dbReference>
<feature type="domain" description="Carrier" evidence="1">
    <location>
        <begin position="1"/>
        <end position="75"/>
    </location>
</feature>
<evidence type="ECO:0000313" key="2">
    <source>
        <dbReference type="EMBL" id="KGF31163.1"/>
    </source>
</evidence>
<dbReference type="Gene3D" id="1.10.1200.10">
    <property type="entry name" value="ACP-like"/>
    <property type="match status" value="1"/>
</dbReference>
<dbReference type="Proteomes" id="UP000029629">
    <property type="component" value="Unassembled WGS sequence"/>
</dbReference>
<evidence type="ECO:0000313" key="3">
    <source>
        <dbReference type="Proteomes" id="UP000029629"/>
    </source>
</evidence>
<keyword evidence="3" id="KW-1185">Reference proteome</keyword>
<dbReference type="AlphaFoldDB" id="A0A095Z913"/>